<comment type="caution">
    <text evidence="1">The sequence shown here is derived from an EMBL/GenBank/DDBJ whole genome shotgun (WGS) entry which is preliminary data.</text>
</comment>
<dbReference type="EMBL" id="CAJOBR010015885">
    <property type="protein sequence ID" value="CAF4914566.1"/>
    <property type="molecule type" value="Genomic_DNA"/>
</dbReference>
<reference evidence="1" key="1">
    <citation type="submission" date="2021-02" db="EMBL/GenBank/DDBJ databases">
        <authorList>
            <person name="Nowell W R."/>
        </authorList>
    </citation>
    <scope>NUCLEOTIDE SEQUENCE</scope>
</reference>
<evidence type="ECO:0000313" key="1">
    <source>
        <dbReference type="EMBL" id="CAF4914566.1"/>
    </source>
</evidence>
<gene>
    <name evidence="1" type="ORF">QYT958_LOCUS31263</name>
</gene>
<dbReference type="Proteomes" id="UP000663848">
    <property type="component" value="Unassembled WGS sequence"/>
</dbReference>
<feature type="non-terminal residue" evidence="1">
    <location>
        <position position="1"/>
    </location>
</feature>
<dbReference type="AlphaFoldDB" id="A0A821VX11"/>
<accession>A0A821VX11</accession>
<evidence type="ECO:0000313" key="2">
    <source>
        <dbReference type="Proteomes" id="UP000663848"/>
    </source>
</evidence>
<protein>
    <submittedName>
        <fullName evidence="1">Uncharacterized protein</fullName>
    </submittedName>
</protein>
<organism evidence="1 2">
    <name type="scientific">Rotaria socialis</name>
    <dbReference type="NCBI Taxonomy" id="392032"/>
    <lineage>
        <taxon>Eukaryota</taxon>
        <taxon>Metazoa</taxon>
        <taxon>Spiralia</taxon>
        <taxon>Gnathifera</taxon>
        <taxon>Rotifera</taxon>
        <taxon>Eurotatoria</taxon>
        <taxon>Bdelloidea</taxon>
        <taxon>Philodinida</taxon>
        <taxon>Philodinidae</taxon>
        <taxon>Rotaria</taxon>
    </lineage>
</organism>
<sequence>QTSRDVEQRKREYQNAFNGTGMSRIPDHCIQNKHKNDWNYEILAIESNDIKRVIKESLLMDIVQETTDRKIYSQKAYELNVFK</sequence>
<proteinExistence type="predicted"/>
<name>A0A821VX11_9BILA</name>